<evidence type="ECO:0000313" key="2">
    <source>
        <dbReference type="Proteomes" id="UP000003678"/>
    </source>
</evidence>
<comment type="caution">
    <text evidence="1">The sequence shown here is derived from an EMBL/GenBank/DDBJ whole genome shotgun (WGS) entry which is preliminary data.</text>
</comment>
<evidence type="ECO:0000313" key="1">
    <source>
        <dbReference type="EMBL" id="EEH13272.1"/>
    </source>
</evidence>
<reference evidence="1 2" key="1">
    <citation type="submission" date="2009-03" db="EMBL/GenBank/DDBJ databases">
        <authorList>
            <person name="Setubal J.C."/>
            <person name="Boyle S."/>
            <person name="Crasta O.R."/>
            <person name="Gillespie J.J."/>
            <person name="Kenyon R.W."/>
            <person name="Lu J."/>
            <person name="Mane S."/>
            <person name="Nagrani S."/>
            <person name="Shallom J.M."/>
            <person name="Shallom S."/>
            <person name="Shukla M."/>
            <person name="Snyder E.E."/>
            <person name="Sobral B.W."/>
            <person name="Wattam A.R."/>
            <person name="Will R."/>
            <person name="Williams K."/>
            <person name="Yoo H."/>
            <person name="Bruce D.H."/>
            <person name="Detter C."/>
            <person name="Munk C."/>
            <person name="Brettin T.S."/>
            <person name="Ficht T."/>
        </authorList>
    </citation>
    <scope>NUCLEOTIDE SEQUENCE [LARGE SCALE GENOMIC DNA]</scope>
    <source>
        <strain evidence="1 2">Cudo</strain>
    </source>
</reference>
<dbReference type="AlphaFoldDB" id="C0G8K8"/>
<sequence length="52" mass="5639">MPYQRGGVIGRAADFQAFSEIGIERQDRLVSSNHALAGWRNGLLLDIAGLTP</sequence>
<dbReference type="Proteomes" id="UP000003678">
    <property type="component" value="Unassembled WGS sequence"/>
</dbReference>
<organism evidence="1 2">
    <name type="scientific">Brucella ceti str. Cudo</name>
    <dbReference type="NCBI Taxonomy" id="595497"/>
    <lineage>
        <taxon>Bacteria</taxon>
        <taxon>Pseudomonadati</taxon>
        <taxon>Pseudomonadota</taxon>
        <taxon>Alphaproteobacteria</taxon>
        <taxon>Hyphomicrobiales</taxon>
        <taxon>Brucellaceae</taxon>
        <taxon>Brucella/Ochrobactrum group</taxon>
        <taxon>Brucella</taxon>
    </lineage>
</organism>
<accession>C0G8K8</accession>
<gene>
    <name evidence="1" type="ORF">BCETI_6000190</name>
</gene>
<dbReference type="EMBL" id="ACJD01000006">
    <property type="protein sequence ID" value="EEH13272.1"/>
    <property type="molecule type" value="Genomic_DNA"/>
</dbReference>
<name>C0G8K8_9HYPH</name>
<proteinExistence type="predicted"/>
<protein>
    <submittedName>
        <fullName evidence="1">Uncharacterized protein</fullName>
    </submittedName>
</protein>